<reference evidence="2" key="1">
    <citation type="submission" date="2022-08" db="EMBL/GenBank/DDBJ databases">
        <title>The genomic sequence of strain Paenibacillus sp. SCIV0701.</title>
        <authorList>
            <person name="Zhao H."/>
        </authorList>
    </citation>
    <scope>NUCLEOTIDE SEQUENCE</scope>
    <source>
        <strain evidence="2">SCIV0701</strain>
    </source>
</reference>
<dbReference type="RefSeq" id="WP_257452404.1">
    <property type="nucleotide sequence ID" value="NZ_JANIPJ010000031.1"/>
</dbReference>
<dbReference type="InterPro" id="IPR012341">
    <property type="entry name" value="6hp_glycosidase-like_sf"/>
</dbReference>
<evidence type="ECO:0000313" key="3">
    <source>
        <dbReference type="Proteomes" id="UP001141950"/>
    </source>
</evidence>
<dbReference type="SUPFAM" id="SSF48208">
    <property type="entry name" value="Six-hairpin glycosidases"/>
    <property type="match status" value="1"/>
</dbReference>
<protein>
    <submittedName>
        <fullName evidence="2">Glycoside hydrolase family 65</fullName>
    </submittedName>
</protein>
<dbReference type="InterPro" id="IPR008928">
    <property type="entry name" value="6-hairpin_glycosidase_sf"/>
</dbReference>
<sequence length="698" mass="78755">MDKEEQAVNRQQIVMRHQPELTKWDPQSPFSVGNGEFAFSADITGLQSFPEQYEVPLGTQSNWGWHFTHGREKFTDADAAYQTFDTYGREVGYPMKPGDRPEAYHWLRQNPHRLQLGRVSFRLIKENGREAEARDITDIHQTMNLWTGILASEFALEGVKLTVTTACHSDMDTIGVRVRSELLAQGRLQVFVRFPAPDMTHTAWDKTAFPDFGHDDRHHTELRELSADQAVLARTMDEDGYRVAWSWSAGELRQTGIHEWTLYPVGVADELSFSLGFAPERPQTAGFAAIVEASERHWASFWTSGAAIDFAGSADPRAHELERRIVLSQFLCAMHSGGAIPPQETGLMYNSWFGKAHLEMHWWHASHFPLWGRERFLRSSMDWYTDILPIARELAESQGYAGARWPKMVGFDGKPCPSPVAPGLIWQQPHPIALAEMLYLADPTRATLERFRSVVFESAAFMVSFAHWNEATKTYDLGPPLIPAQECHRLQDSMNPPYEVEYWKYGLETAVRWAERLGETPDAEWAKVAGAMAPLPEKDGVYLAHEHCPDTFELKNHDHPSMLGAMGLLPGTLADRETMLNTLLKVKECWQWDTAWGWDFPMCAMTAARLGEPDLAVDFLLMDAVKNTYLTNGHNYQRPGLSAYLPGNGGLLTAVAMMAAGWQGEHGEGIRAEGLPDNPGFPQDGSWSVKWEGLKPWL</sequence>
<dbReference type="AlphaFoldDB" id="A0A9X2MVA6"/>
<dbReference type="Proteomes" id="UP001141950">
    <property type="component" value="Unassembled WGS sequence"/>
</dbReference>
<dbReference type="EMBL" id="JANIPJ010000031">
    <property type="protein sequence ID" value="MCR2807701.1"/>
    <property type="molecule type" value="Genomic_DNA"/>
</dbReference>
<comment type="caution">
    <text evidence="2">The sequence shown here is derived from an EMBL/GenBank/DDBJ whole genome shotgun (WGS) entry which is preliminary data.</text>
</comment>
<gene>
    <name evidence="2" type="ORF">NQZ67_27800</name>
</gene>
<name>A0A9X2MVA6_9BACL</name>
<accession>A0A9X2MVA6</accession>
<dbReference type="GO" id="GO:0005975">
    <property type="term" value="P:carbohydrate metabolic process"/>
    <property type="evidence" value="ECO:0007669"/>
    <property type="project" value="InterPro"/>
</dbReference>
<evidence type="ECO:0000313" key="2">
    <source>
        <dbReference type="EMBL" id="MCR2807701.1"/>
    </source>
</evidence>
<dbReference type="GO" id="GO:0016787">
    <property type="term" value="F:hydrolase activity"/>
    <property type="evidence" value="ECO:0007669"/>
    <property type="project" value="UniProtKB-KW"/>
</dbReference>
<proteinExistence type="predicted"/>
<evidence type="ECO:0000256" key="1">
    <source>
        <dbReference type="SAM" id="MobiDB-lite"/>
    </source>
</evidence>
<dbReference type="Gene3D" id="1.50.10.10">
    <property type="match status" value="1"/>
</dbReference>
<feature type="region of interest" description="Disordered" evidence="1">
    <location>
        <begin position="1"/>
        <end position="26"/>
    </location>
</feature>
<keyword evidence="2" id="KW-0378">Hydrolase</keyword>
<keyword evidence="3" id="KW-1185">Reference proteome</keyword>
<organism evidence="2 3">
    <name type="scientific">Paenibacillus soyae</name>
    <dbReference type="NCBI Taxonomy" id="2969249"/>
    <lineage>
        <taxon>Bacteria</taxon>
        <taxon>Bacillati</taxon>
        <taxon>Bacillota</taxon>
        <taxon>Bacilli</taxon>
        <taxon>Bacillales</taxon>
        <taxon>Paenibacillaceae</taxon>
        <taxon>Paenibacillus</taxon>
    </lineage>
</organism>